<organism evidence="2 3">
    <name type="scientific">Salix viminalis</name>
    <name type="common">Common osier</name>
    <name type="synonym">Basket willow</name>
    <dbReference type="NCBI Taxonomy" id="40686"/>
    <lineage>
        <taxon>Eukaryota</taxon>
        <taxon>Viridiplantae</taxon>
        <taxon>Streptophyta</taxon>
        <taxon>Embryophyta</taxon>
        <taxon>Tracheophyta</taxon>
        <taxon>Spermatophyta</taxon>
        <taxon>Magnoliopsida</taxon>
        <taxon>eudicotyledons</taxon>
        <taxon>Gunneridae</taxon>
        <taxon>Pentapetalae</taxon>
        <taxon>rosids</taxon>
        <taxon>fabids</taxon>
        <taxon>Malpighiales</taxon>
        <taxon>Salicaceae</taxon>
        <taxon>Saliceae</taxon>
        <taxon>Salix</taxon>
    </lineage>
</organism>
<comment type="caution">
    <text evidence="2">The sequence shown here is derived from an EMBL/GenBank/DDBJ whole genome shotgun (WGS) entry which is preliminary data.</text>
</comment>
<reference evidence="2" key="2">
    <citation type="journal article" date="2023" name="Int. J. Mol. Sci.">
        <title>De Novo Assembly and Annotation of 11 Diverse Shrub Willow (Salix) Genomes Reveals Novel Gene Organization in Sex-Linked Regions.</title>
        <authorList>
            <person name="Hyden B."/>
            <person name="Feng K."/>
            <person name="Yates T.B."/>
            <person name="Jawdy S."/>
            <person name="Cereghino C."/>
            <person name="Smart L.B."/>
            <person name="Muchero W."/>
        </authorList>
    </citation>
    <scope>NUCLEOTIDE SEQUENCE [LARGE SCALE GENOMIC DNA]</scope>
    <source>
        <tissue evidence="2">Shoot tip</tissue>
    </source>
</reference>
<dbReference type="InterPro" id="IPR053098">
    <property type="entry name" value="Petuviruses_polyprotein"/>
</dbReference>
<gene>
    <name evidence="2" type="ORF">OIU85_025781</name>
</gene>
<feature type="compositionally biased region" description="Low complexity" evidence="1">
    <location>
        <begin position="1"/>
        <end position="24"/>
    </location>
</feature>
<dbReference type="OrthoDB" id="1720991at2759"/>
<dbReference type="EMBL" id="JAPFFL010000007">
    <property type="protein sequence ID" value="KAJ6714197.1"/>
    <property type="molecule type" value="Genomic_DNA"/>
</dbReference>
<dbReference type="Proteomes" id="UP001151529">
    <property type="component" value="Chromosome 1"/>
</dbReference>
<evidence type="ECO:0000256" key="1">
    <source>
        <dbReference type="SAM" id="MobiDB-lite"/>
    </source>
</evidence>
<dbReference type="AlphaFoldDB" id="A0A9Q0TM44"/>
<dbReference type="PANTHER" id="PTHR48435">
    <property type="entry name" value="POLYPROTEIN"/>
    <property type="match status" value="1"/>
</dbReference>
<sequence>MTSSSSSSSPPSSSLQTSSSSFNLPPSPSFRKSTSTKLAYLYEVNLLDDTQKISETDLPLVNPYHAFVKKSPSVIRSIKTLIKQPSRITKEYVQASSFDQHKIPATSREQFVTLEIPSEFPEQWITQGYTHIHFGAIRLALSYHGRKRLTFADTISSFGYQIFGVSTCLHWIA</sequence>
<protein>
    <submittedName>
        <fullName evidence="2">Uncharacterized protein</fullName>
    </submittedName>
</protein>
<dbReference type="PANTHER" id="PTHR48435:SF1">
    <property type="entry name" value="POLYPROTEIN"/>
    <property type="match status" value="1"/>
</dbReference>
<evidence type="ECO:0000313" key="2">
    <source>
        <dbReference type="EMBL" id="KAJ6714197.1"/>
    </source>
</evidence>
<accession>A0A9Q0TM44</accession>
<proteinExistence type="predicted"/>
<name>A0A9Q0TM44_SALVM</name>
<feature type="region of interest" description="Disordered" evidence="1">
    <location>
        <begin position="1"/>
        <end position="32"/>
    </location>
</feature>
<reference evidence="2" key="1">
    <citation type="submission" date="2022-11" db="EMBL/GenBank/DDBJ databases">
        <authorList>
            <person name="Hyden B.L."/>
            <person name="Feng K."/>
            <person name="Yates T."/>
            <person name="Jawdy S."/>
            <person name="Smart L.B."/>
            <person name="Muchero W."/>
        </authorList>
    </citation>
    <scope>NUCLEOTIDE SEQUENCE</scope>
    <source>
        <tissue evidence="2">Shoot tip</tissue>
    </source>
</reference>
<keyword evidence="3" id="KW-1185">Reference proteome</keyword>
<evidence type="ECO:0000313" key="3">
    <source>
        <dbReference type="Proteomes" id="UP001151529"/>
    </source>
</evidence>